<dbReference type="InterPro" id="IPR051221">
    <property type="entry name" value="LDLR-related"/>
</dbReference>
<feature type="disulfide bond" evidence="20">
    <location>
        <begin position="630"/>
        <end position="648"/>
    </location>
</feature>
<dbReference type="Gene3D" id="2.120.10.30">
    <property type="entry name" value="TolB, C-terminal domain"/>
    <property type="match status" value="4"/>
</dbReference>
<name>B4IDG0_DROSE</name>
<feature type="disulfide bond" evidence="20">
    <location>
        <begin position="709"/>
        <end position="721"/>
    </location>
</feature>
<dbReference type="FunFam" id="4.10.400.10:FF:000181">
    <property type="entry name" value="Low-density lipoprotein RecePtor related"/>
    <property type="match status" value="1"/>
</dbReference>
<keyword evidence="11" id="KW-0106">Calcium</keyword>
<feature type="disulfide bond" evidence="20">
    <location>
        <begin position="1462"/>
        <end position="1480"/>
    </location>
</feature>
<dbReference type="FunFam" id="4.10.400.10:FF:000062">
    <property type="entry name" value="Terribly reduced optic lobes, isoform AI"/>
    <property type="match status" value="1"/>
</dbReference>
<dbReference type="InterPro" id="IPR023415">
    <property type="entry name" value="LDLR_class-A_CS"/>
</dbReference>
<feature type="disulfide bond" evidence="20">
    <location>
        <begin position="1335"/>
        <end position="1353"/>
    </location>
</feature>
<evidence type="ECO:0000256" key="2">
    <source>
        <dbReference type="ARBA" id="ARBA00004613"/>
    </source>
</evidence>
<dbReference type="PROSITE" id="PS01209">
    <property type="entry name" value="LDLRA_1"/>
    <property type="match status" value="10"/>
</dbReference>
<feature type="disulfide bond" evidence="20">
    <location>
        <begin position="1587"/>
        <end position="1605"/>
    </location>
</feature>
<evidence type="ECO:0000256" key="17">
    <source>
        <dbReference type="ARBA" id="ARBA00023180"/>
    </source>
</evidence>
<sequence length="2360" mass="264002">MYFTNVYPHENYVEVCWLDGSNRKVLVKTTTDAPRELAVNPIKRLLYWIDYGQHPRIGKALLDGSKWTPLVTSGISLPRDLTIDMQTHDIYWVDSKLDTIQKISYNGANRKVIRRDLPNPMGIAVYLNDVYWVDRNLMTVFKASKHSANETATSVRTNLEKLRDIAIYNINNQPQDDTNPCAHLGNGGCDQLCFSFPPDGGASGNSGRNFRCECATGKLSADERKCEVVNEYLVFATRTEIRAVNLDPHSTEVPFTPLTNLTNVVGLDFDFAHNRMLYTQIRPWAKIAYTKANKPGHDDITVVLNKGINPEGIAYDWTQQKIYWTDSSNNSIYAMNLDGSELVMIARVERPRAIVLDPCNGTLFFTDWGRFGTSGKIFRTTMAGSLKRAIVDKDLSQPSGLAIDYDERRLYWTDAVREKIERSDLDGQNRELLVAATIYPFAITVFRNYIYWTDLQLRGVYRAEKHTGANMVEMVKRLEDSPRDIRIYSSDRQKCNVNPCRINNGGCAQSCHPAPNGKAECKCDDSTKVVNEGRMCAPRNNTCEASKFYCKNGRCISRMWSCDGDDDCGDNSDEDPNYCAYHSCSPNEFRCNNGRCIFKSWKCDHENDCKDGSDELGCIYPPCVDGEFTCANGRCIPQAQVCNGVNDCKDNATSDETHERCPMNTTCPANHLKCEKTNICVEPYWLCDGDNDCGDNSDEDPLHCGQRTCPTNSFRCPNHRCIPATWYCDGDDDCGDGADEPPDYCKSEGRTCFGDLFTCDNGNCIPRIYICDGDNDCLDNSDEDNRHQCNDRKCDEETEFTCVENKSWQRAQCIPKKWICDGDPDCVDGADENTTLHNCATQQPCGEDMFTCGNGRCINKGWICDHDNDCGDGTDEGKFCNSKYKTCSAQEFTCQNFKCIRNQSRCDGEDDCGDHSDEEYMYFCDVTAKTIFRAKYGEADDEMPPEREAVIRHDSHGLEGIAIDWVGRKLYWLDRHSKNLDVSELDGTKRKTLRSGVVDPRAIVVHPGIGYLYFTSWHLQAYIAKMGMDGSNFSRILNWNDGIAWPNALSIDYFTDRIYWADAHLDYIAYADLEGRHRHTVLSGSKVPHVFALSLFDDYIYWSDWNLKAIVRANKFHGANYTVLRNTTHRPYDLHINHRLRQLPYTNPCGTNNGGCSHLCLIAPPPESTYLNIEGYIEEGAPIFKCACPNQFYLARDMKTCVANCTAGQHLCGGRDEKCIPWFWKCDGEKDCKDGSDEPATCAPRHCRAGTFQCKNTNCTPSATICDGVDDCGDRSDEQNCDLPCPLSDFKCKSSGRCILDSWRCDGDADCKDGSDEDPAVCFKRTCDPKTEFSCKNGRCIPQLWMCDFDNDCGDDSDEPAYMCRQRNCTTGWQRCPGQSNYRCIPKWLFCDGKDDCRDNSDELPENCPKCNPETDFKCGNNRCIPKQWMCDFADDCGDASDENEAVCKGRYRECSESEFRCGNGKCISSRWQCDHEDDCGDNSDEMHCEGYQCKNGTFQCASGHCIASYFRCDGDRDCRDMSDEVGCPPRFPGGRYCPESRFQCNNNLCVSLSDLCDGTDDCGDGSDEDPSVCSDFNCDTLRRFQCSNHRCVARYQICDGVDNCGDGSDENNMTLCASKQKPCDLYTQYQCANKHCIERSQVCDFSDDCGDASDELGCHHTSSCSEANRGGCQHHCHNLTDGGYICTCYPGYIIAADNKKKCSDVDECLTRQHTCSHQCHNLNGTYSCSCREGFHLTDGASGVCRAEKEDVILVFANGQEIRGLDLQKREEFDVIAAEKRIEALDYDAQQQIVFWADSYDKTIKRSYMVNAIDGRAKIGFAQDLNMKGGSKPTAVAVDWLASNLYWTEMDRTGSKPRGRVMVAKTDGRYRRSIVNAGLEVPTSIAVNPQLGRIYWSDAGSAPKIEVSWMDGSKRRPLITELIRHPAGLTIDYSQDHIIYWVDTKLNAIESMRADGSRRKAIVRGDQLRHPVSLDLFESNMFWMTRDTGELVRQDKFGRGVQVVLHRNLVNPSGLKVYHDKRYNTSLPNPCDNSTCSHLCLLVPGGHRCACPDASGPPPSHRSTAEVICNAAAEHPRPAPRICPCQNGGLCKEDAQGELVCECLSEFRGEHCETSTTGAFGHGGANVTAVVVPIMVILLVMMAAAGAWYVIRKRPFGKLARMPAMTSSQSVTFRHGSNVEFNESGFPGASAPGAGDVAPIEGYNLQTVNANKARDFANPMYDAVQSGTTADPGMGNGSGIYDVPGEPSAKGKSMGHHAGGSFTEPASAIIAPSSITHKASPQLQLRTRELDPSADTGKDTQFLRREQHQKQQHQQHQQQHLPAQQQHQHQQHQQQGQGRFSSKHHKSWQVATAGKVTTKV</sequence>
<dbReference type="GO" id="GO:0005905">
    <property type="term" value="C:clathrin-coated pit"/>
    <property type="evidence" value="ECO:0007669"/>
    <property type="project" value="UniProtKB-KW"/>
</dbReference>
<feature type="compositionally biased region" description="Low complexity" evidence="22">
    <location>
        <begin position="2312"/>
        <end position="2337"/>
    </location>
</feature>
<keyword evidence="12 23" id="KW-1133">Transmembrane helix</keyword>
<dbReference type="Pfam" id="PF12662">
    <property type="entry name" value="cEGF"/>
    <property type="match status" value="1"/>
</dbReference>
<dbReference type="FunFam" id="2.120.10.30:FF:000241">
    <property type="entry name" value="Low-density lipoprotein receptor-related protein 6"/>
    <property type="match status" value="2"/>
</dbReference>
<dbReference type="FunFam" id="2.120.10.30:FF:000087">
    <property type="entry name" value="Megalin, isoform A"/>
    <property type="match status" value="1"/>
</dbReference>
<feature type="disulfide bond" evidence="20">
    <location>
        <begin position="1474"/>
        <end position="1489"/>
    </location>
</feature>
<dbReference type="PRINTS" id="PR00261">
    <property type="entry name" value="LDLRECEPTOR"/>
</dbReference>
<dbReference type="PROSITE" id="PS00022">
    <property type="entry name" value="EGF_1"/>
    <property type="match status" value="1"/>
</dbReference>
<keyword evidence="6 19" id="KW-0245">EGF-like domain</keyword>
<dbReference type="InterPro" id="IPR002172">
    <property type="entry name" value="LDrepeatLR_classA_rpt"/>
</dbReference>
<dbReference type="CDD" id="cd00112">
    <property type="entry name" value="LDLa"/>
    <property type="match status" value="18"/>
</dbReference>
<evidence type="ECO:0000256" key="4">
    <source>
        <dbReference type="ARBA" id="ARBA00022475"/>
    </source>
</evidence>
<dbReference type="InterPro" id="IPR000033">
    <property type="entry name" value="LDLR_classB_rpt"/>
</dbReference>
<keyword evidence="15" id="KW-0675">Receptor</keyword>
<feature type="repeat" description="LDL-receptor class B" evidence="21">
    <location>
        <begin position="320"/>
        <end position="360"/>
    </location>
</feature>
<dbReference type="GO" id="GO:0006898">
    <property type="term" value="P:receptor-mediated endocytosis"/>
    <property type="evidence" value="ECO:0007669"/>
    <property type="project" value="TreeGrafter"/>
</dbReference>
<dbReference type="InterPro" id="IPR056588">
    <property type="entry name" value="EGF_LRP2"/>
</dbReference>
<dbReference type="FunFam" id="4.10.400.10:FF:000004">
    <property type="entry name" value="Low-density lipoprotein receptor-related protein 1"/>
    <property type="match status" value="1"/>
</dbReference>
<feature type="domain" description="EGF-like" evidence="24">
    <location>
        <begin position="1705"/>
        <end position="1741"/>
    </location>
</feature>
<feature type="disulfide bond" evidence="20">
    <location>
        <begin position="1455"/>
        <end position="1467"/>
    </location>
</feature>
<dbReference type="PROSITE" id="PS00010">
    <property type="entry name" value="ASX_HYDROXYL"/>
    <property type="match status" value="1"/>
</dbReference>
<feature type="transmembrane region" description="Helical" evidence="23">
    <location>
        <begin position="2130"/>
        <end position="2151"/>
    </location>
</feature>
<reference evidence="25 26" key="1">
    <citation type="journal article" date="2007" name="Nature">
        <title>Evolution of genes and genomes on the Drosophila phylogeny.</title>
        <authorList>
            <consortium name="Drosophila 12 Genomes Consortium"/>
            <person name="Clark A.G."/>
            <person name="Eisen M.B."/>
            <person name="Smith D.R."/>
            <person name="Bergman C.M."/>
            <person name="Oliver B."/>
            <person name="Markow T.A."/>
            <person name="Kaufman T.C."/>
            <person name="Kellis M."/>
            <person name="Gelbart W."/>
            <person name="Iyer V.N."/>
            <person name="Pollard D.A."/>
            <person name="Sackton T.B."/>
            <person name="Larracuente A.M."/>
            <person name="Singh N.D."/>
            <person name="Abad J.P."/>
            <person name="Abt D.N."/>
            <person name="Adryan B."/>
            <person name="Aguade M."/>
            <person name="Akashi H."/>
            <person name="Anderson W.W."/>
            <person name="Aquadro C.F."/>
            <person name="Ardell D.H."/>
            <person name="Arguello R."/>
            <person name="Artieri C.G."/>
            <person name="Barbash D.A."/>
            <person name="Barker D."/>
            <person name="Barsanti P."/>
            <person name="Batterham P."/>
            <person name="Batzoglou S."/>
            <person name="Begun D."/>
            <person name="Bhutkar A."/>
            <person name="Blanco E."/>
            <person name="Bosak S.A."/>
            <person name="Bradley R.K."/>
            <person name="Brand A.D."/>
            <person name="Brent M.R."/>
            <person name="Brooks A.N."/>
            <person name="Brown R.H."/>
            <person name="Butlin R.K."/>
            <person name="Caggese C."/>
            <person name="Calvi B.R."/>
            <person name="Bernardo de Carvalho A."/>
            <person name="Caspi A."/>
            <person name="Castrezana S."/>
            <person name="Celniker S.E."/>
            <person name="Chang J.L."/>
            <person name="Chapple C."/>
            <person name="Chatterji S."/>
            <person name="Chinwalla A."/>
            <person name="Civetta A."/>
            <person name="Clifton S.W."/>
            <person name="Comeron J.M."/>
            <person name="Costello J.C."/>
            <person name="Coyne J.A."/>
            <person name="Daub J."/>
            <person name="David R.G."/>
            <person name="Delcher A.L."/>
            <person name="Delehaunty K."/>
            <person name="Do C.B."/>
            <person name="Ebling H."/>
            <person name="Edwards K."/>
            <person name="Eickbush T."/>
            <person name="Evans J.D."/>
            <person name="Filipski A."/>
            <person name="Findeiss S."/>
            <person name="Freyhult E."/>
            <person name="Fulton L."/>
            <person name="Fulton R."/>
            <person name="Garcia A.C."/>
            <person name="Gardiner A."/>
            <person name="Garfield D.A."/>
            <person name="Garvin B.E."/>
            <person name="Gibson G."/>
            <person name="Gilbert D."/>
            <person name="Gnerre S."/>
            <person name="Godfrey J."/>
            <person name="Good R."/>
            <person name="Gotea V."/>
            <person name="Gravely B."/>
            <person name="Greenberg A.J."/>
            <person name="Griffiths-Jones S."/>
            <person name="Gross S."/>
            <person name="Guigo R."/>
            <person name="Gustafson E.A."/>
            <person name="Haerty W."/>
            <person name="Hahn M.W."/>
            <person name="Halligan D.L."/>
            <person name="Halpern A.L."/>
            <person name="Halter G.M."/>
            <person name="Han M.V."/>
            <person name="Heger A."/>
            <person name="Hillier L."/>
            <person name="Hinrichs A.S."/>
            <person name="Holmes I."/>
            <person name="Hoskins R.A."/>
            <person name="Hubisz M.J."/>
            <person name="Hultmark D."/>
            <person name="Huntley M.A."/>
            <person name="Jaffe D.B."/>
            <person name="Jagadeeshan S."/>
            <person name="Jeck W.R."/>
            <person name="Johnson J."/>
            <person name="Jones C.D."/>
            <person name="Jordan W.C."/>
            <person name="Karpen G.H."/>
            <person name="Kataoka E."/>
            <person name="Keightley P.D."/>
            <person name="Kheradpour P."/>
            <person name="Kirkness E.F."/>
            <person name="Koerich L.B."/>
            <person name="Kristiansen K."/>
            <person name="Kudrna D."/>
            <person name="Kulathinal R.J."/>
            <person name="Kumar S."/>
            <person name="Kwok R."/>
            <person name="Lander E."/>
            <person name="Langley C.H."/>
            <person name="Lapoint R."/>
            <person name="Lazzaro B.P."/>
            <person name="Lee S.J."/>
            <person name="Levesque L."/>
            <person name="Li R."/>
            <person name="Lin C.F."/>
            <person name="Lin M.F."/>
            <person name="Lindblad-Toh K."/>
            <person name="Llopart A."/>
            <person name="Long M."/>
            <person name="Low L."/>
            <person name="Lozovsky E."/>
            <person name="Lu J."/>
            <person name="Luo M."/>
            <person name="Machado C.A."/>
            <person name="Makalowski W."/>
            <person name="Marzo M."/>
            <person name="Matsuda M."/>
            <person name="Matzkin L."/>
            <person name="McAllister B."/>
            <person name="McBride C.S."/>
            <person name="McKernan B."/>
            <person name="McKernan K."/>
            <person name="Mendez-Lago M."/>
            <person name="Minx P."/>
            <person name="Mollenhauer M.U."/>
            <person name="Montooth K."/>
            <person name="Mount S.M."/>
            <person name="Mu X."/>
            <person name="Myers E."/>
            <person name="Negre B."/>
            <person name="Newfeld S."/>
            <person name="Nielsen R."/>
            <person name="Noor M.A."/>
            <person name="O'Grady P."/>
            <person name="Pachter L."/>
            <person name="Papaceit M."/>
            <person name="Parisi M.J."/>
            <person name="Parisi M."/>
            <person name="Parts L."/>
            <person name="Pedersen J.S."/>
            <person name="Pesole G."/>
            <person name="Phillippy A.M."/>
            <person name="Ponting C.P."/>
            <person name="Pop M."/>
            <person name="Porcelli D."/>
            <person name="Powell J.R."/>
            <person name="Prohaska S."/>
            <person name="Pruitt K."/>
            <person name="Puig M."/>
            <person name="Quesneville H."/>
            <person name="Ram K.R."/>
            <person name="Rand D."/>
            <person name="Rasmussen M.D."/>
            <person name="Reed L.K."/>
            <person name="Reenan R."/>
            <person name="Reily A."/>
            <person name="Remington K.A."/>
            <person name="Rieger T.T."/>
            <person name="Ritchie M.G."/>
            <person name="Robin C."/>
            <person name="Rogers Y.H."/>
            <person name="Rohde C."/>
            <person name="Rozas J."/>
            <person name="Rubenfield M.J."/>
            <person name="Ruiz A."/>
            <person name="Russo S."/>
            <person name="Salzberg S.L."/>
            <person name="Sanchez-Gracia A."/>
            <person name="Saranga D.J."/>
            <person name="Sato H."/>
            <person name="Schaeffer S.W."/>
            <person name="Schatz M.C."/>
            <person name="Schlenke T."/>
            <person name="Schwartz R."/>
            <person name="Segarra C."/>
            <person name="Singh R.S."/>
            <person name="Sirot L."/>
            <person name="Sirota M."/>
            <person name="Sisneros N.B."/>
            <person name="Smith C.D."/>
            <person name="Smith T.F."/>
            <person name="Spieth J."/>
            <person name="Stage D.E."/>
            <person name="Stark A."/>
            <person name="Stephan W."/>
            <person name="Strausberg R.L."/>
            <person name="Strempel S."/>
            <person name="Sturgill D."/>
            <person name="Sutton G."/>
            <person name="Sutton G.G."/>
            <person name="Tao W."/>
            <person name="Teichmann S."/>
            <person name="Tobari Y.N."/>
            <person name="Tomimura Y."/>
            <person name="Tsolas J.M."/>
            <person name="Valente V.L."/>
            <person name="Venter E."/>
            <person name="Venter J.C."/>
            <person name="Vicario S."/>
            <person name="Vieira F.G."/>
            <person name="Vilella A.J."/>
            <person name="Villasante A."/>
            <person name="Walenz B."/>
            <person name="Wang J."/>
            <person name="Wasserman M."/>
            <person name="Watts T."/>
            <person name="Wilson D."/>
            <person name="Wilson R.K."/>
            <person name="Wing R.A."/>
            <person name="Wolfner M.F."/>
            <person name="Wong A."/>
            <person name="Wong G.K."/>
            <person name="Wu C.I."/>
            <person name="Wu G."/>
            <person name="Yamamoto D."/>
            <person name="Yang H.P."/>
            <person name="Yang S.P."/>
            <person name="Yorke J.A."/>
            <person name="Yoshida K."/>
            <person name="Zdobnov E."/>
            <person name="Zhang P."/>
            <person name="Zhang Y."/>
            <person name="Zimin A.V."/>
            <person name="Baldwin J."/>
            <person name="Abdouelleil A."/>
            <person name="Abdulkadir J."/>
            <person name="Abebe A."/>
            <person name="Abera B."/>
            <person name="Abreu J."/>
            <person name="Acer S.C."/>
            <person name="Aftuck L."/>
            <person name="Alexander A."/>
            <person name="An P."/>
            <person name="Anderson E."/>
            <person name="Anderson S."/>
            <person name="Arachi H."/>
            <person name="Azer M."/>
            <person name="Bachantsang P."/>
            <person name="Barry A."/>
            <person name="Bayul T."/>
            <person name="Berlin A."/>
            <person name="Bessette D."/>
            <person name="Bloom T."/>
            <person name="Blye J."/>
            <person name="Boguslavskiy L."/>
            <person name="Bonnet C."/>
            <person name="Boukhgalter B."/>
            <person name="Bourzgui I."/>
            <person name="Brown A."/>
            <person name="Cahill P."/>
            <person name="Channer S."/>
            <person name="Cheshatsang Y."/>
            <person name="Chuda L."/>
            <person name="Citroen M."/>
            <person name="Collymore A."/>
            <person name="Cooke P."/>
            <person name="Costello M."/>
            <person name="D'Aco K."/>
            <person name="Daza R."/>
            <person name="De Haan G."/>
            <person name="DeGray S."/>
            <person name="DeMaso C."/>
            <person name="Dhargay N."/>
            <person name="Dooley K."/>
            <person name="Dooley E."/>
            <person name="Doricent M."/>
            <person name="Dorje P."/>
            <person name="Dorjee K."/>
            <person name="Dupes A."/>
            <person name="Elong R."/>
            <person name="Falk J."/>
            <person name="Farina A."/>
            <person name="Faro S."/>
            <person name="Ferguson D."/>
            <person name="Fisher S."/>
            <person name="Foley C.D."/>
            <person name="Franke A."/>
            <person name="Friedrich D."/>
            <person name="Gadbois L."/>
            <person name="Gearin G."/>
            <person name="Gearin C.R."/>
            <person name="Giannoukos G."/>
            <person name="Goode T."/>
            <person name="Graham J."/>
            <person name="Grandbois E."/>
            <person name="Grewal S."/>
            <person name="Gyaltsen K."/>
            <person name="Hafez N."/>
            <person name="Hagos B."/>
            <person name="Hall J."/>
            <person name="Henson C."/>
            <person name="Hollinger A."/>
            <person name="Honan T."/>
            <person name="Huard M.D."/>
            <person name="Hughes L."/>
            <person name="Hurhula B."/>
            <person name="Husby M.E."/>
            <person name="Kamat A."/>
            <person name="Kanga B."/>
            <person name="Kashin S."/>
            <person name="Khazanovich D."/>
            <person name="Kisner P."/>
            <person name="Lance K."/>
            <person name="Lara M."/>
            <person name="Lee W."/>
            <person name="Lennon N."/>
            <person name="Letendre F."/>
            <person name="LeVine R."/>
            <person name="Lipovsky A."/>
            <person name="Liu X."/>
            <person name="Liu J."/>
            <person name="Liu S."/>
            <person name="Lokyitsang T."/>
            <person name="Lokyitsang Y."/>
            <person name="Lubonja R."/>
            <person name="Lui A."/>
            <person name="MacDonald P."/>
            <person name="Magnisalis V."/>
            <person name="Maru K."/>
            <person name="Matthews C."/>
            <person name="McCusker W."/>
            <person name="McDonough S."/>
            <person name="Mehta T."/>
            <person name="Meldrim J."/>
            <person name="Meneus L."/>
            <person name="Mihai O."/>
            <person name="Mihalev A."/>
            <person name="Mihova T."/>
            <person name="Mittelman R."/>
            <person name="Mlenga V."/>
            <person name="Montmayeur A."/>
            <person name="Mulrain L."/>
            <person name="Navidi A."/>
            <person name="Naylor J."/>
            <person name="Negash T."/>
            <person name="Nguyen T."/>
            <person name="Nguyen N."/>
            <person name="Nicol R."/>
            <person name="Norbu C."/>
            <person name="Norbu N."/>
            <person name="Novod N."/>
            <person name="O'Neill B."/>
            <person name="Osman S."/>
            <person name="Markiewicz E."/>
            <person name="Oyono O.L."/>
            <person name="Patti C."/>
            <person name="Phunkhang P."/>
            <person name="Pierre F."/>
            <person name="Priest M."/>
            <person name="Raghuraman S."/>
            <person name="Rege F."/>
            <person name="Reyes R."/>
            <person name="Rise C."/>
            <person name="Rogov P."/>
            <person name="Ross K."/>
            <person name="Ryan E."/>
            <person name="Settipalli S."/>
            <person name="Shea T."/>
            <person name="Sherpa N."/>
            <person name="Shi L."/>
            <person name="Shih D."/>
            <person name="Sparrow T."/>
            <person name="Spaulding J."/>
            <person name="Stalker J."/>
            <person name="Stange-Thomann N."/>
            <person name="Stavropoulos S."/>
            <person name="Stone C."/>
            <person name="Strader C."/>
            <person name="Tesfaye S."/>
            <person name="Thomson T."/>
            <person name="Thoulutsang Y."/>
            <person name="Thoulutsang D."/>
            <person name="Topham K."/>
            <person name="Topping I."/>
            <person name="Tsamla T."/>
            <person name="Vassiliev H."/>
            <person name="Vo A."/>
            <person name="Wangchuk T."/>
            <person name="Wangdi T."/>
            <person name="Weiand M."/>
            <person name="Wilkinson J."/>
            <person name="Wilson A."/>
            <person name="Yadav S."/>
            <person name="Young G."/>
            <person name="Yu Q."/>
            <person name="Zembek L."/>
            <person name="Zhong D."/>
            <person name="Zimmer A."/>
            <person name="Zwirko Z."/>
            <person name="Jaffe D.B."/>
            <person name="Alvarez P."/>
            <person name="Brockman W."/>
            <person name="Butler J."/>
            <person name="Chin C."/>
            <person name="Gnerre S."/>
            <person name="Grabherr M."/>
            <person name="Kleber M."/>
            <person name="Mauceli E."/>
            <person name="MacCallum I."/>
        </authorList>
    </citation>
    <scope>NUCLEOTIDE SEQUENCE [LARGE SCALE GENOMIC DNA]</scope>
    <source>
        <strain evidence="26">Rob3c / Tucson 14021-0248.25</strain>
    </source>
</reference>
<dbReference type="SMART" id="SM00179">
    <property type="entry name" value="EGF_CA"/>
    <property type="match status" value="2"/>
</dbReference>
<keyword evidence="8 23" id="KW-0812">Transmembrane</keyword>
<evidence type="ECO:0000256" key="15">
    <source>
        <dbReference type="ARBA" id="ARBA00023170"/>
    </source>
</evidence>
<gene>
    <name evidence="25" type="primary">Dsec\GM11366</name>
    <name evidence="25" type="ORF">Dsec_GM11366</name>
</gene>
<evidence type="ECO:0000256" key="10">
    <source>
        <dbReference type="ARBA" id="ARBA00022737"/>
    </source>
</evidence>
<dbReference type="FunFam" id="4.10.400.10:FF:000135">
    <property type="entry name" value="LDL receptor protein 1, isoform G"/>
    <property type="match status" value="1"/>
</dbReference>
<dbReference type="PhylomeDB" id="B4IDG0"/>
<dbReference type="SUPFAM" id="SSF57424">
    <property type="entry name" value="LDL receptor-like module"/>
    <property type="match status" value="20"/>
</dbReference>
<dbReference type="FunFam" id="4.10.400.10:FF:000030">
    <property type="entry name" value="Sortilin related receptor 1"/>
    <property type="match status" value="1"/>
</dbReference>
<keyword evidence="7" id="KW-0254">Endocytosis</keyword>
<feature type="repeat" description="LDL-receptor class B" evidence="21">
    <location>
        <begin position="968"/>
        <end position="1009"/>
    </location>
</feature>
<feature type="disulfide bond" evidence="20">
    <location>
        <begin position="1266"/>
        <end position="1281"/>
    </location>
</feature>
<evidence type="ECO:0000256" key="1">
    <source>
        <dbReference type="ARBA" id="ARBA00004251"/>
    </source>
</evidence>
<dbReference type="InterPro" id="IPR036055">
    <property type="entry name" value="LDL_receptor-like_sf"/>
</dbReference>
<feature type="disulfide bond" evidence="20">
    <location>
        <begin position="1545"/>
        <end position="1563"/>
    </location>
</feature>
<dbReference type="PANTHER" id="PTHR22722">
    <property type="entry name" value="LOW-DENSITY LIPOPROTEIN RECEPTOR-RELATED PROTEIN 2-RELATED"/>
    <property type="match status" value="1"/>
</dbReference>
<feature type="domain" description="EGF-like" evidence="24">
    <location>
        <begin position="2079"/>
        <end position="2113"/>
    </location>
</feature>
<feature type="disulfide bond" evidence="20">
    <location>
        <begin position="1419"/>
        <end position="1437"/>
    </location>
</feature>
<feature type="disulfide bond" evidence="20">
    <location>
        <begin position="1501"/>
        <end position="1519"/>
    </location>
</feature>
<feature type="disulfide bond" evidence="20">
    <location>
        <begin position="845"/>
        <end position="857"/>
    </location>
</feature>
<feature type="disulfide bond" evidence="20">
    <location>
        <begin position="584"/>
        <end position="596"/>
    </location>
</feature>
<dbReference type="OMA" id="CMDPGNT"/>
<keyword evidence="4" id="KW-1003">Cell membrane</keyword>
<feature type="disulfide bond" evidence="20">
    <location>
        <begin position="603"/>
        <end position="618"/>
    </location>
</feature>
<feature type="repeat" description="LDL-receptor class B" evidence="21">
    <location>
        <begin position="1056"/>
        <end position="1099"/>
    </location>
</feature>
<dbReference type="FunFam" id="4.10.400.10:FF:000034">
    <property type="entry name" value="Low-density lipoprotein receptor-related protein 2"/>
    <property type="match status" value="1"/>
</dbReference>
<dbReference type="FunFam" id="4.10.400.10:FF:000172">
    <property type="entry name" value="Low-density lipoprotein receptor-related protein"/>
    <property type="match status" value="1"/>
</dbReference>
<dbReference type="InterPro" id="IPR001881">
    <property type="entry name" value="EGF-like_Ca-bd_dom"/>
</dbReference>
<dbReference type="Pfam" id="PF00058">
    <property type="entry name" value="Ldl_recept_b"/>
    <property type="match status" value="5"/>
</dbReference>
<feature type="disulfide bond" evidence="20">
    <location>
        <begin position="543"/>
        <end position="555"/>
    </location>
</feature>
<dbReference type="SUPFAM" id="SSF63825">
    <property type="entry name" value="YWTD domain"/>
    <property type="match status" value="4"/>
</dbReference>
<feature type="disulfide bond" evidence="20">
    <location>
        <begin position="623"/>
        <end position="635"/>
    </location>
</feature>
<feature type="disulfide bond" evidence="20">
    <location>
        <begin position="1538"/>
        <end position="1550"/>
    </location>
</feature>
<evidence type="ECO:0000256" key="3">
    <source>
        <dbReference type="ARBA" id="ARBA00009939"/>
    </source>
</evidence>
<keyword evidence="5" id="KW-0964">Secreted</keyword>
<dbReference type="InterPro" id="IPR026823">
    <property type="entry name" value="cEGF"/>
</dbReference>
<evidence type="ECO:0000256" key="12">
    <source>
        <dbReference type="ARBA" id="ARBA00022989"/>
    </source>
</evidence>
<dbReference type="PROSITE" id="PS51120">
    <property type="entry name" value="LDLRB"/>
    <property type="match status" value="8"/>
</dbReference>
<feature type="disulfide bond" evidence="20">
    <location>
        <begin position="759"/>
        <end position="777"/>
    </location>
</feature>
<feature type="repeat" description="LDL-receptor class B" evidence="21">
    <location>
        <begin position="1892"/>
        <end position="1935"/>
    </location>
</feature>
<dbReference type="FunFam" id="4.10.400.10:FF:000005">
    <property type="entry name" value="low-density lipoprotein receptor-related protein 1B"/>
    <property type="match status" value="1"/>
</dbReference>
<dbReference type="EMBL" id="CH480830">
    <property type="protein sequence ID" value="EDW45618.1"/>
    <property type="molecule type" value="Genomic_DNA"/>
</dbReference>
<feature type="disulfide bond" evidence="20">
    <location>
        <begin position="1513"/>
        <end position="1528"/>
    </location>
</feature>
<dbReference type="InterPro" id="IPR000152">
    <property type="entry name" value="EGF-type_Asp/Asn_hydroxyl_site"/>
</dbReference>
<dbReference type="FunFam" id="4.10.400.10:FF:000012">
    <property type="entry name" value="Low-density lipoprotein receptor-related protein 1"/>
    <property type="match status" value="1"/>
</dbReference>
<feature type="disulfide bond" evidence="20">
    <location>
        <begin position="852"/>
        <end position="870"/>
    </location>
</feature>
<feature type="disulfide bond" evidence="20">
    <location>
        <begin position="1632"/>
        <end position="1650"/>
    </location>
</feature>
<dbReference type="Pfam" id="PF24468">
    <property type="entry name" value="EGF_LRP2"/>
    <property type="match status" value="1"/>
</dbReference>
<feature type="disulfide bond" evidence="20">
    <location>
        <begin position="1247"/>
        <end position="1259"/>
    </location>
</feature>
<keyword evidence="26" id="KW-1185">Reference proteome</keyword>
<keyword evidence="13 23" id="KW-0472">Membrane</keyword>
<dbReference type="InterPro" id="IPR018097">
    <property type="entry name" value="EGF_Ca-bd_CS"/>
</dbReference>
<comment type="similarity">
    <text evidence="3">Belongs to the LDLR family.</text>
</comment>
<feature type="repeat" description="LDL-receptor class B" evidence="21">
    <location>
        <begin position="44"/>
        <end position="87"/>
    </location>
</feature>
<organism evidence="26">
    <name type="scientific">Drosophila sechellia</name>
    <name type="common">Fruit fly</name>
    <dbReference type="NCBI Taxonomy" id="7238"/>
    <lineage>
        <taxon>Eukaryota</taxon>
        <taxon>Metazoa</taxon>
        <taxon>Ecdysozoa</taxon>
        <taxon>Arthropoda</taxon>
        <taxon>Hexapoda</taxon>
        <taxon>Insecta</taxon>
        <taxon>Pterygota</taxon>
        <taxon>Neoptera</taxon>
        <taxon>Endopterygota</taxon>
        <taxon>Diptera</taxon>
        <taxon>Brachycera</taxon>
        <taxon>Muscomorpha</taxon>
        <taxon>Ephydroidea</taxon>
        <taxon>Drosophilidae</taxon>
        <taxon>Drosophila</taxon>
        <taxon>Sophophora</taxon>
    </lineage>
</organism>
<dbReference type="STRING" id="7238.B4IDG0"/>
<feature type="region of interest" description="Disordered" evidence="22">
    <location>
        <begin position="2245"/>
        <end position="2264"/>
    </location>
</feature>
<dbReference type="InterPro" id="IPR011042">
    <property type="entry name" value="6-blade_b-propeller_TolB-like"/>
</dbReference>
<keyword evidence="17" id="KW-0325">Glycoprotein</keyword>
<feature type="disulfide bond" evidence="20">
    <location>
        <begin position="887"/>
        <end position="899"/>
    </location>
</feature>
<feature type="disulfide bond" evidence="20">
    <location>
        <begin position="550"/>
        <end position="568"/>
    </location>
</feature>
<comment type="subcellular location">
    <subcellularLocation>
        <location evidence="1">Cell membrane</location>
        <topology evidence="1">Single-pass type I membrane protein</topology>
    </subcellularLocation>
    <subcellularLocation>
        <location evidence="18">Membrane</location>
        <location evidence="18">Coated pit</location>
    </subcellularLocation>
    <subcellularLocation>
        <location evidence="2">Secreted</location>
    </subcellularLocation>
</comment>
<dbReference type="Proteomes" id="UP000001292">
    <property type="component" value="Unassembled WGS sequence"/>
</dbReference>
<feature type="disulfide bond" evidence="20">
    <location>
        <begin position="752"/>
        <end position="764"/>
    </location>
</feature>
<dbReference type="GO" id="GO:0043235">
    <property type="term" value="C:receptor complex"/>
    <property type="evidence" value="ECO:0007669"/>
    <property type="project" value="TreeGrafter"/>
</dbReference>
<dbReference type="HOGENOM" id="CLU_000423_0_0_1"/>
<evidence type="ECO:0000313" key="25">
    <source>
        <dbReference type="EMBL" id="EDW45618.1"/>
    </source>
</evidence>
<dbReference type="Gene3D" id="4.10.400.10">
    <property type="entry name" value="Low-density Lipoprotein Receptor"/>
    <property type="match status" value="20"/>
</dbReference>
<dbReference type="PANTHER" id="PTHR22722:SF14">
    <property type="entry name" value="MEGALIN, ISOFORM A"/>
    <property type="match status" value="1"/>
</dbReference>
<feature type="disulfide bond" evidence="20">
    <location>
        <begin position="1494"/>
        <end position="1506"/>
    </location>
</feature>
<dbReference type="SMART" id="SM00135">
    <property type="entry name" value="LY"/>
    <property type="match status" value="16"/>
</dbReference>
<keyword evidence="10" id="KW-0677">Repeat</keyword>
<dbReference type="GO" id="GO:0042562">
    <property type="term" value="F:hormone binding"/>
    <property type="evidence" value="ECO:0007669"/>
    <property type="project" value="TreeGrafter"/>
</dbReference>
<dbReference type="PROSITE" id="PS01187">
    <property type="entry name" value="EGF_CA"/>
    <property type="match status" value="1"/>
</dbReference>
<keyword evidence="16" id="KW-0168">Coated pit</keyword>
<dbReference type="FunFam" id="4.10.400.10:FF:000188">
    <property type="entry name" value="Low-density lipoprotein receptor-related protein 2"/>
    <property type="match status" value="1"/>
</dbReference>
<feature type="compositionally biased region" description="Polar residues" evidence="22">
    <location>
        <begin position="2275"/>
        <end position="2285"/>
    </location>
</feature>
<feature type="repeat" description="LDL-receptor class B" evidence="21">
    <location>
        <begin position="1937"/>
        <end position="1980"/>
    </location>
</feature>
<accession>B4IDG0</accession>
<dbReference type="InterPro" id="IPR000742">
    <property type="entry name" value="EGF"/>
</dbReference>
<dbReference type="FunFam" id="4.10.400.10:FF:000132">
    <property type="entry name" value="Low-density lipoprotein receptor-related protein"/>
    <property type="match status" value="1"/>
</dbReference>
<dbReference type="GO" id="GO:0005509">
    <property type="term" value="F:calcium ion binding"/>
    <property type="evidence" value="ECO:0007669"/>
    <property type="project" value="InterPro"/>
</dbReference>
<dbReference type="GO" id="GO:0005576">
    <property type="term" value="C:extracellular region"/>
    <property type="evidence" value="ECO:0007669"/>
    <property type="project" value="UniProtKB-SubCell"/>
</dbReference>
<feature type="disulfide bond" evidence="20">
    <location>
        <begin position="894"/>
        <end position="912"/>
    </location>
</feature>
<evidence type="ECO:0000256" key="23">
    <source>
        <dbReference type="SAM" id="Phobius"/>
    </source>
</evidence>
<evidence type="ECO:0000256" key="5">
    <source>
        <dbReference type="ARBA" id="ARBA00022525"/>
    </source>
</evidence>
<feature type="disulfide bond" evidence="20">
    <location>
        <begin position="591"/>
        <end position="609"/>
    </location>
</feature>
<evidence type="ECO:0000256" key="8">
    <source>
        <dbReference type="ARBA" id="ARBA00022692"/>
    </source>
</evidence>
<dbReference type="FunFam" id="4.10.400.10:FF:000108">
    <property type="entry name" value="Low-density lipoprotein receptor-related protein 2"/>
    <property type="match status" value="1"/>
</dbReference>
<keyword evidence="14 19" id="KW-1015">Disulfide bond</keyword>
<dbReference type="FunFam" id="4.10.400.10:FF:000078">
    <property type="entry name" value="low-density lipoprotein receptor-related protein 2"/>
    <property type="match status" value="2"/>
</dbReference>
<dbReference type="SMART" id="SM00181">
    <property type="entry name" value="EGF"/>
    <property type="match status" value="11"/>
</dbReference>
<proteinExistence type="inferred from homology"/>
<feature type="repeat" description="LDL-receptor class B" evidence="21">
    <location>
        <begin position="408"/>
        <end position="449"/>
    </location>
</feature>
<evidence type="ECO:0000256" key="19">
    <source>
        <dbReference type="PROSITE-ProRule" id="PRU00076"/>
    </source>
</evidence>
<dbReference type="CDD" id="cd00054">
    <property type="entry name" value="EGF_CA"/>
    <property type="match status" value="1"/>
</dbReference>
<evidence type="ECO:0000256" key="11">
    <source>
        <dbReference type="ARBA" id="ARBA00022837"/>
    </source>
</evidence>
<feature type="disulfide bond" evidence="19">
    <location>
        <begin position="2103"/>
        <end position="2112"/>
    </location>
</feature>
<dbReference type="SUPFAM" id="SSF57196">
    <property type="entry name" value="EGF/Laminin"/>
    <property type="match status" value="2"/>
</dbReference>
<dbReference type="SMART" id="SM00192">
    <property type="entry name" value="LDLa"/>
    <property type="match status" value="20"/>
</dbReference>
<comment type="caution">
    <text evidence="19">Lacks conserved residue(s) required for the propagation of feature annotation.</text>
</comment>
<feature type="repeat" description="LDL-receptor class B" evidence="21">
    <location>
        <begin position="88"/>
        <end position="129"/>
    </location>
</feature>
<evidence type="ECO:0000256" key="22">
    <source>
        <dbReference type="SAM" id="MobiDB-lite"/>
    </source>
</evidence>
<evidence type="ECO:0000256" key="7">
    <source>
        <dbReference type="ARBA" id="ARBA00022583"/>
    </source>
</evidence>
<feature type="region of interest" description="Disordered" evidence="22">
    <location>
        <begin position="2275"/>
        <end position="2360"/>
    </location>
</feature>
<evidence type="ECO:0000256" key="14">
    <source>
        <dbReference type="ARBA" id="ARBA00023157"/>
    </source>
</evidence>
<evidence type="ECO:0000256" key="16">
    <source>
        <dbReference type="ARBA" id="ARBA00023176"/>
    </source>
</evidence>
<feature type="disulfide bond" evidence="20">
    <location>
        <begin position="1254"/>
        <end position="1272"/>
    </location>
</feature>
<feature type="compositionally biased region" description="Basic and acidic residues" evidence="22">
    <location>
        <begin position="2286"/>
        <end position="2309"/>
    </location>
</feature>
<feature type="disulfide bond" evidence="20">
    <location>
        <begin position="716"/>
        <end position="734"/>
    </location>
</feature>
<dbReference type="GO" id="GO:0016324">
    <property type="term" value="C:apical plasma membrane"/>
    <property type="evidence" value="ECO:0007669"/>
    <property type="project" value="TreeGrafter"/>
</dbReference>
<evidence type="ECO:0000256" key="21">
    <source>
        <dbReference type="PROSITE-ProRule" id="PRU00461"/>
    </source>
</evidence>
<dbReference type="PROSITE" id="PS50026">
    <property type="entry name" value="EGF_3"/>
    <property type="match status" value="2"/>
</dbReference>
<dbReference type="Pfam" id="PF00057">
    <property type="entry name" value="Ldl_recept_a"/>
    <property type="match status" value="20"/>
</dbReference>
<dbReference type="FunFam" id="4.10.400.10:FF:000009">
    <property type="entry name" value="Low-density lipoprotein receptor-related protein 1"/>
    <property type="match status" value="1"/>
</dbReference>
<evidence type="ECO:0000256" key="13">
    <source>
        <dbReference type="ARBA" id="ARBA00023136"/>
    </source>
</evidence>
<evidence type="ECO:0000256" key="20">
    <source>
        <dbReference type="PROSITE-ProRule" id="PRU00124"/>
    </source>
</evidence>
<evidence type="ECO:0000313" key="26">
    <source>
        <dbReference type="Proteomes" id="UP000001292"/>
    </source>
</evidence>
<dbReference type="FunFam" id="4.10.400.10:FF:000024">
    <property type="entry name" value="Low-density lipoprotein RecePtor related"/>
    <property type="match status" value="1"/>
</dbReference>
<evidence type="ECO:0000256" key="6">
    <source>
        <dbReference type="ARBA" id="ARBA00022536"/>
    </source>
</evidence>
<feature type="disulfide bond" evidence="20">
    <location>
        <begin position="1644"/>
        <end position="1659"/>
    </location>
</feature>
<dbReference type="FunFam" id="2.120.10.30:FF:000088">
    <property type="entry name" value="Megalin, isoform A"/>
    <property type="match status" value="1"/>
</dbReference>
<keyword evidence="9" id="KW-0732">Signal</keyword>
<dbReference type="Gene3D" id="2.10.25.10">
    <property type="entry name" value="Laminin"/>
    <property type="match status" value="4"/>
</dbReference>
<dbReference type="PROSITE" id="PS50068">
    <property type="entry name" value="LDLRA_2"/>
    <property type="match status" value="20"/>
</dbReference>
<evidence type="ECO:0000259" key="24">
    <source>
        <dbReference type="PROSITE" id="PS50026"/>
    </source>
</evidence>
<evidence type="ECO:0000256" key="18">
    <source>
        <dbReference type="ARBA" id="ARBA00037878"/>
    </source>
</evidence>
<evidence type="ECO:0000256" key="9">
    <source>
        <dbReference type="ARBA" id="ARBA00022729"/>
    </source>
</evidence>
<protein>
    <submittedName>
        <fullName evidence="25">GM11366</fullName>
    </submittedName>
</protein>
<dbReference type="FunFam" id="4.10.400.10:FF:000155">
    <property type="entry name" value="Low-density lipoprotein receptor"/>
    <property type="match status" value="1"/>
</dbReference>